<name>A0A5C8ZZ46_9GAMM</name>
<dbReference type="GO" id="GO:0017111">
    <property type="term" value="F:ribonucleoside triphosphate phosphatase activity"/>
    <property type="evidence" value="ECO:0007669"/>
    <property type="project" value="InterPro"/>
</dbReference>
<keyword evidence="9" id="KW-1185">Reference proteome</keyword>
<evidence type="ECO:0000313" key="9">
    <source>
        <dbReference type="Proteomes" id="UP000321039"/>
    </source>
</evidence>
<evidence type="ECO:0000256" key="1">
    <source>
        <dbReference type="ARBA" id="ARBA00001946"/>
    </source>
</evidence>
<reference evidence="8 9" key="1">
    <citation type="submission" date="2019-08" db="EMBL/GenBank/DDBJ databases">
        <title>Parahaliea maris sp. nov., isolated from the surface seawater.</title>
        <authorList>
            <person name="Liu Y."/>
        </authorList>
    </citation>
    <scope>NUCLEOTIDE SEQUENCE [LARGE SCALE GENOMIC DNA]</scope>
    <source>
        <strain evidence="8 9">HSLHS9</strain>
    </source>
</reference>
<evidence type="ECO:0000256" key="4">
    <source>
        <dbReference type="ARBA" id="ARBA00015552"/>
    </source>
</evidence>
<comment type="cofactor">
    <cofactor evidence="1 6">
        <name>Mg(2+)</name>
        <dbReference type="ChEBI" id="CHEBI:18420"/>
    </cofactor>
</comment>
<organism evidence="8 9">
    <name type="scientific">Parahaliea maris</name>
    <dbReference type="NCBI Taxonomy" id="2716870"/>
    <lineage>
        <taxon>Bacteria</taxon>
        <taxon>Pseudomonadati</taxon>
        <taxon>Pseudomonadota</taxon>
        <taxon>Gammaproteobacteria</taxon>
        <taxon>Cellvibrionales</taxon>
        <taxon>Halieaceae</taxon>
        <taxon>Parahaliea</taxon>
    </lineage>
</organism>
<dbReference type="InterPro" id="IPR000086">
    <property type="entry name" value="NUDIX_hydrolase_dom"/>
</dbReference>
<accession>A0A5C8ZZ46</accession>
<dbReference type="GO" id="GO:0004787">
    <property type="term" value="F:thiamine diphosphate phosphatase activity"/>
    <property type="evidence" value="ECO:0007669"/>
    <property type="project" value="InterPro"/>
</dbReference>
<evidence type="ECO:0000256" key="3">
    <source>
        <dbReference type="ARBA" id="ARBA00011245"/>
    </source>
</evidence>
<dbReference type="EMBL" id="VRZA01000004">
    <property type="protein sequence ID" value="TXS92892.1"/>
    <property type="molecule type" value="Genomic_DNA"/>
</dbReference>
<keyword evidence="6" id="KW-0460">Magnesium</keyword>
<evidence type="ECO:0000256" key="6">
    <source>
        <dbReference type="RuleBase" id="RU364043"/>
    </source>
</evidence>
<evidence type="ECO:0000259" key="7">
    <source>
        <dbReference type="PROSITE" id="PS51462"/>
    </source>
</evidence>
<comment type="subunit">
    <text evidence="3 6">Monomer.</text>
</comment>
<proteinExistence type="inferred from homology"/>
<feature type="domain" description="Nudix hydrolase" evidence="7">
    <location>
        <begin position="6"/>
        <end position="138"/>
    </location>
</feature>
<dbReference type="EC" id="3.6.1.-" evidence="6"/>
<dbReference type="PROSITE" id="PS00893">
    <property type="entry name" value="NUDIX_BOX"/>
    <property type="match status" value="1"/>
</dbReference>
<dbReference type="GO" id="GO:0017110">
    <property type="term" value="F:nucleoside diphosphate phosphatase activity"/>
    <property type="evidence" value="ECO:0007669"/>
    <property type="project" value="InterPro"/>
</dbReference>
<protein>
    <recommendedName>
        <fullName evidence="4 6">Phosphatase NudJ</fullName>
        <ecNumber evidence="6">3.6.1.-</ecNumber>
    </recommendedName>
</protein>
<dbReference type="PANTHER" id="PTHR43222">
    <property type="entry name" value="NUDIX HYDROLASE 23"/>
    <property type="match status" value="1"/>
</dbReference>
<comment type="caution">
    <text evidence="8">The sequence shown here is derived from an EMBL/GenBank/DDBJ whole genome shotgun (WGS) entry which is preliminary data.</text>
</comment>
<sequence>MSTDWPPHVTVATVVERDGRYLLVEERDKVTGDLVFNQPAGHLEPGETLFDAARRETLEESGWEVELLGLLGWALYTAPSNGVTYYRSTFIARPLHQRSELALDPDILRTHWLDYGEILANSARMRSPLVLAAIEQARSGTRYPLDALQHL</sequence>
<gene>
    <name evidence="6" type="primary">nudJ</name>
    <name evidence="8" type="ORF">FV139_13085</name>
</gene>
<dbReference type="InterPro" id="IPR015797">
    <property type="entry name" value="NUDIX_hydrolase-like_dom_sf"/>
</dbReference>
<dbReference type="Pfam" id="PF00293">
    <property type="entry name" value="NUDIX"/>
    <property type="match status" value="1"/>
</dbReference>
<dbReference type="RefSeq" id="WP_148068894.1">
    <property type="nucleotide sequence ID" value="NZ_VRZA01000004.1"/>
</dbReference>
<evidence type="ECO:0000256" key="2">
    <source>
        <dbReference type="ARBA" id="ARBA00007608"/>
    </source>
</evidence>
<dbReference type="CDD" id="cd03675">
    <property type="entry name" value="NUDIX_Hydrolase"/>
    <property type="match status" value="1"/>
</dbReference>
<evidence type="ECO:0000313" key="8">
    <source>
        <dbReference type="EMBL" id="TXS92892.1"/>
    </source>
</evidence>
<keyword evidence="5 6" id="KW-0378">Hydrolase</keyword>
<dbReference type="InterPro" id="IPR033713">
    <property type="entry name" value="NudJ"/>
</dbReference>
<evidence type="ECO:0000256" key="5">
    <source>
        <dbReference type="ARBA" id="ARBA00022801"/>
    </source>
</evidence>
<comment type="similarity">
    <text evidence="2 6">Belongs to the Nudix hydrolase family. NudJ subfamily.</text>
</comment>
<dbReference type="PANTHER" id="PTHR43222:SF11">
    <property type="entry name" value="PHOSPHATASE NUDJ"/>
    <property type="match status" value="1"/>
</dbReference>
<dbReference type="Gene3D" id="3.90.79.10">
    <property type="entry name" value="Nucleoside Triphosphate Pyrophosphohydrolase"/>
    <property type="match status" value="1"/>
</dbReference>
<dbReference type="SUPFAM" id="SSF55811">
    <property type="entry name" value="Nudix"/>
    <property type="match status" value="1"/>
</dbReference>
<dbReference type="InterPro" id="IPR020084">
    <property type="entry name" value="NUDIX_hydrolase_CS"/>
</dbReference>
<dbReference type="AlphaFoldDB" id="A0A5C8ZZ46"/>
<dbReference type="Proteomes" id="UP000321039">
    <property type="component" value="Unassembled WGS sequence"/>
</dbReference>
<dbReference type="PROSITE" id="PS51462">
    <property type="entry name" value="NUDIX"/>
    <property type="match status" value="1"/>
</dbReference>